<feature type="transmembrane region" description="Helical" evidence="2">
    <location>
        <begin position="114"/>
        <end position="135"/>
    </location>
</feature>
<evidence type="ECO:0000256" key="2">
    <source>
        <dbReference type="SAM" id="Phobius"/>
    </source>
</evidence>
<feature type="transmembrane region" description="Helical" evidence="2">
    <location>
        <begin position="56"/>
        <end position="76"/>
    </location>
</feature>
<keyword evidence="2" id="KW-0812">Transmembrane</keyword>
<evidence type="ECO:0000313" key="4">
    <source>
        <dbReference type="Proteomes" id="UP000005143"/>
    </source>
</evidence>
<accession>H0DZQ0</accession>
<keyword evidence="2" id="KW-0472">Membrane</keyword>
<evidence type="ECO:0008006" key="5">
    <source>
        <dbReference type="Google" id="ProtNLM"/>
    </source>
</evidence>
<dbReference type="RefSeq" id="WP_007569521.1">
    <property type="nucleotide sequence ID" value="NZ_AGUD01000002.1"/>
</dbReference>
<proteinExistence type="predicted"/>
<keyword evidence="4" id="KW-1185">Reference proteome</keyword>
<sequence>MSALRDLRLVRTALAMLAISTAAVGIPATLAPRGFYDGFPFVTSWIDKLGPFNEHLVTDTGGLFLAFALLFAWAAYRPHPALVRPLCAAFSVSAVLHFAFHVRNLDGFGVGDAVAELLSLALLLVLPAIAAWALPTGGPASGASRTPGGSPSAAADAHDGGGS</sequence>
<evidence type="ECO:0000313" key="3">
    <source>
        <dbReference type="EMBL" id="EHN13098.1"/>
    </source>
</evidence>
<organism evidence="3 4">
    <name type="scientific">Patulibacter medicamentivorans</name>
    <dbReference type="NCBI Taxonomy" id="1097667"/>
    <lineage>
        <taxon>Bacteria</taxon>
        <taxon>Bacillati</taxon>
        <taxon>Actinomycetota</taxon>
        <taxon>Thermoleophilia</taxon>
        <taxon>Solirubrobacterales</taxon>
        <taxon>Patulibacteraceae</taxon>
        <taxon>Patulibacter</taxon>
    </lineage>
</organism>
<feature type="region of interest" description="Disordered" evidence="1">
    <location>
        <begin position="140"/>
        <end position="163"/>
    </location>
</feature>
<feature type="transmembrane region" description="Helical" evidence="2">
    <location>
        <begin position="12"/>
        <end position="36"/>
    </location>
</feature>
<feature type="transmembrane region" description="Helical" evidence="2">
    <location>
        <begin position="83"/>
        <end position="102"/>
    </location>
</feature>
<name>H0DZQ0_9ACTN</name>
<comment type="caution">
    <text evidence="3">The sequence shown here is derived from an EMBL/GenBank/DDBJ whole genome shotgun (WGS) entry which is preliminary data.</text>
</comment>
<keyword evidence="2" id="KW-1133">Transmembrane helix</keyword>
<evidence type="ECO:0000256" key="1">
    <source>
        <dbReference type="SAM" id="MobiDB-lite"/>
    </source>
</evidence>
<dbReference type="EMBL" id="AGUD01000002">
    <property type="protein sequence ID" value="EHN13098.1"/>
    <property type="molecule type" value="Genomic_DNA"/>
</dbReference>
<dbReference type="AlphaFoldDB" id="H0DZQ0"/>
<gene>
    <name evidence="3" type="ORF">PAI11_00050</name>
</gene>
<protein>
    <recommendedName>
        <fullName evidence="5">DUF4345 domain-containing protein</fullName>
    </recommendedName>
</protein>
<dbReference type="Proteomes" id="UP000005143">
    <property type="component" value="Unassembled WGS sequence"/>
</dbReference>
<reference evidence="3 4" key="1">
    <citation type="journal article" date="2013" name="Biodegradation">
        <title>Quantitative proteomic analysis of ibuprofen-degrading Patulibacter sp. strain I11.</title>
        <authorList>
            <person name="Almeida B."/>
            <person name="Kjeldal H."/>
            <person name="Lolas I."/>
            <person name="Knudsen A.D."/>
            <person name="Carvalho G."/>
            <person name="Nielsen K.L."/>
            <person name="Barreto Crespo M.T."/>
            <person name="Stensballe A."/>
            <person name="Nielsen J.L."/>
        </authorList>
    </citation>
    <scope>NUCLEOTIDE SEQUENCE [LARGE SCALE GENOMIC DNA]</scope>
    <source>
        <strain evidence="3 4">I11</strain>
    </source>
</reference>